<dbReference type="EMBL" id="CP003364">
    <property type="protein sequence ID" value="AGA30003.1"/>
    <property type="molecule type" value="Genomic_DNA"/>
</dbReference>
<dbReference type="KEGG" id="saci:Sinac_5885"/>
<dbReference type="CDD" id="cd03801">
    <property type="entry name" value="GT4_PimA-like"/>
    <property type="match status" value="1"/>
</dbReference>
<name>L0DMD5_SINAD</name>
<evidence type="ECO:0000256" key="1">
    <source>
        <dbReference type="ARBA" id="ARBA00022676"/>
    </source>
</evidence>
<keyword evidence="6" id="KW-1185">Reference proteome</keyword>
<dbReference type="GO" id="GO:0016757">
    <property type="term" value="F:glycosyltransferase activity"/>
    <property type="evidence" value="ECO:0007669"/>
    <property type="project" value="UniProtKB-KW"/>
</dbReference>
<sequence>MGEPARTLLLLAGRLDAQGEFDSMRAFLDRLRGVGIAANLLYVSAGEGTSADERFIECPRLSHRWQLALAVRRLRLGDPSRRPELLHILHSTMSSAGLAIAEHWGLPYIQTVDEFLGPRDRLRLSRRWCRKLVAVSQELASDLEENFGVPASLLSVACPGISAPEPVAPPSSKRLTPVPVIGTAGPLVPASGFATFLNAARKVLDAGIDAEFVIAGKGEDEVDLRRRADRLRIADRVTFASQSLEGFRFWSVLDIFCLTSLVSTVGLSLASAMAAGVPSIASEVTGLRALIDHDVSGLFVPPDNSTALAEMILSLLSDPDRSQRIGQRGRELVLRDFQPDDEARDLECVYQAVLAQNENVVPQPEPIPIR</sequence>
<dbReference type="SUPFAM" id="SSF53756">
    <property type="entry name" value="UDP-Glycosyltransferase/glycogen phosphorylase"/>
    <property type="match status" value="1"/>
</dbReference>
<evidence type="ECO:0000313" key="5">
    <source>
        <dbReference type="EMBL" id="AGA30003.1"/>
    </source>
</evidence>
<keyword evidence="2 5" id="KW-0808">Transferase</keyword>
<feature type="domain" description="Glycosyl transferase family 1" evidence="3">
    <location>
        <begin position="178"/>
        <end position="331"/>
    </location>
</feature>
<dbReference type="Pfam" id="PF00534">
    <property type="entry name" value="Glycos_transf_1"/>
    <property type="match status" value="1"/>
</dbReference>
<dbReference type="Pfam" id="PF13439">
    <property type="entry name" value="Glyco_transf_4"/>
    <property type="match status" value="1"/>
</dbReference>
<dbReference type="PANTHER" id="PTHR12526:SF510">
    <property type="entry name" value="D-INOSITOL 3-PHOSPHATE GLYCOSYLTRANSFERASE"/>
    <property type="match status" value="1"/>
</dbReference>
<protein>
    <submittedName>
        <fullName evidence="5">Glycosyltransferase</fullName>
    </submittedName>
</protein>
<dbReference type="eggNOG" id="COG0438">
    <property type="taxonomic scope" value="Bacteria"/>
</dbReference>
<reference evidence="5 6" key="1">
    <citation type="submission" date="2012-02" db="EMBL/GenBank/DDBJ databases">
        <title>Complete sequence of chromosome of Singulisphaera acidiphila DSM 18658.</title>
        <authorList>
            <consortium name="US DOE Joint Genome Institute (JGI-PGF)"/>
            <person name="Lucas S."/>
            <person name="Copeland A."/>
            <person name="Lapidus A."/>
            <person name="Glavina del Rio T."/>
            <person name="Dalin E."/>
            <person name="Tice H."/>
            <person name="Bruce D."/>
            <person name="Goodwin L."/>
            <person name="Pitluck S."/>
            <person name="Peters L."/>
            <person name="Ovchinnikova G."/>
            <person name="Chertkov O."/>
            <person name="Kyrpides N."/>
            <person name="Mavromatis K."/>
            <person name="Ivanova N."/>
            <person name="Brettin T."/>
            <person name="Detter J.C."/>
            <person name="Han C."/>
            <person name="Larimer F."/>
            <person name="Land M."/>
            <person name="Hauser L."/>
            <person name="Markowitz V."/>
            <person name="Cheng J.-F."/>
            <person name="Hugenholtz P."/>
            <person name="Woyke T."/>
            <person name="Wu D."/>
            <person name="Tindall B."/>
            <person name="Pomrenke H."/>
            <person name="Brambilla E."/>
            <person name="Klenk H.-P."/>
            <person name="Eisen J.A."/>
        </authorList>
    </citation>
    <scope>NUCLEOTIDE SEQUENCE [LARGE SCALE GENOMIC DNA]</scope>
    <source>
        <strain evidence="6">ATCC BAA-1392 / DSM 18658 / VKM B-2454 / MOB10</strain>
    </source>
</reference>
<keyword evidence="1" id="KW-0328">Glycosyltransferase</keyword>
<evidence type="ECO:0000313" key="6">
    <source>
        <dbReference type="Proteomes" id="UP000010798"/>
    </source>
</evidence>
<dbReference type="Proteomes" id="UP000010798">
    <property type="component" value="Chromosome"/>
</dbReference>
<dbReference type="AlphaFoldDB" id="L0DMD5"/>
<dbReference type="InterPro" id="IPR028098">
    <property type="entry name" value="Glyco_trans_4-like_N"/>
</dbReference>
<proteinExistence type="predicted"/>
<organism evidence="5 6">
    <name type="scientific">Singulisphaera acidiphila (strain ATCC BAA-1392 / DSM 18658 / VKM B-2454 / MOB10)</name>
    <dbReference type="NCBI Taxonomy" id="886293"/>
    <lineage>
        <taxon>Bacteria</taxon>
        <taxon>Pseudomonadati</taxon>
        <taxon>Planctomycetota</taxon>
        <taxon>Planctomycetia</taxon>
        <taxon>Isosphaerales</taxon>
        <taxon>Isosphaeraceae</taxon>
        <taxon>Singulisphaera</taxon>
    </lineage>
</organism>
<feature type="domain" description="Glycosyltransferase subfamily 4-like N-terminal" evidence="4">
    <location>
        <begin position="60"/>
        <end position="161"/>
    </location>
</feature>
<dbReference type="OrthoDB" id="9775208at2"/>
<dbReference type="Gene3D" id="3.40.50.2000">
    <property type="entry name" value="Glycogen Phosphorylase B"/>
    <property type="match status" value="2"/>
</dbReference>
<dbReference type="PANTHER" id="PTHR12526">
    <property type="entry name" value="GLYCOSYLTRANSFERASE"/>
    <property type="match status" value="1"/>
</dbReference>
<evidence type="ECO:0000259" key="4">
    <source>
        <dbReference type="Pfam" id="PF13439"/>
    </source>
</evidence>
<dbReference type="InterPro" id="IPR001296">
    <property type="entry name" value="Glyco_trans_1"/>
</dbReference>
<dbReference type="RefSeq" id="WP_015249099.1">
    <property type="nucleotide sequence ID" value="NC_019892.1"/>
</dbReference>
<evidence type="ECO:0000256" key="2">
    <source>
        <dbReference type="ARBA" id="ARBA00022679"/>
    </source>
</evidence>
<accession>L0DMD5</accession>
<dbReference type="STRING" id="886293.Sinac_5885"/>
<gene>
    <name evidence="5" type="ordered locus">Sinac_5885</name>
</gene>
<evidence type="ECO:0000259" key="3">
    <source>
        <dbReference type="Pfam" id="PF00534"/>
    </source>
</evidence>
<dbReference type="HOGENOM" id="CLU_602404_0_0_0"/>